<name>A0A9D4G0J6_DREPO</name>
<reference evidence="1" key="1">
    <citation type="journal article" date="2019" name="bioRxiv">
        <title>The Genome of the Zebra Mussel, Dreissena polymorpha: A Resource for Invasive Species Research.</title>
        <authorList>
            <person name="McCartney M.A."/>
            <person name="Auch B."/>
            <person name="Kono T."/>
            <person name="Mallez S."/>
            <person name="Zhang Y."/>
            <person name="Obille A."/>
            <person name="Becker A."/>
            <person name="Abrahante J.E."/>
            <person name="Garbe J."/>
            <person name="Badalamenti J.P."/>
            <person name="Herman A."/>
            <person name="Mangelson H."/>
            <person name="Liachko I."/>
            <person name="Sullivan S."/>
            <person name="Sone E.D."/>
            <person name="Koren S."/>
            <person name="Silverstein K.A.T."/>
            <person name="Beckman K.B."/>
            <person name="Gohl D.M."/>
        </authorList>
    </citation>
    <scope>NUCLEOTIDE SEQUENCE</scope>
    <source>
        <strain evidence="1">Duluth1</strain>
        <tissue evidence="1">Whole animal</tissue>
    </source>
</reference>
<sequence>MDNGKRGMEGGSLIGRNGGNAEWIEVAQNGWRERELIEGTMNRGRECVLL</sequence>
<dbReference type="AlphaFoldDB" id="A0A9D4G0J6"/>
<accession>A0A9D4G0J6</accession>
<evidence type="ECO:0000313" key="2">
    <source>
        <dbReference type="Proteomes" id="UP000828390"/>
    </source>
</evidence>
<evidence type="ECO:0000313" key="1">
    <source>
        <dbReference type="EMBL" id="KAH3808358.1"/>
    </source>
</evidence>
<comment type="caution">
    <text evidence="1">The sequence shown here is derived from an EMBL/GenBank/DDBJ whole genome shotgun (WGS) entry which is preliminary data.</text>
</comment>
<proteinExistence type="predicted"/>
<gene>
    <name evidence="1" type="ORF">DPMN_136711</name>
</gene>
<reference evidence="1" key="2">
    <citation type="submission" date="2020-11" db="EMBL/GenBank/DDBJ databases">
        <authorList>
            <person name="McCartney M.A."/>
            <person name="Auch B."/>
            <person name="Kono T."/>
            <person name="Mallez S."/>
            <person name="Becker A."/>
            <person name="Gohl D.M."/>
            <person name="Silverstein K.A.T."/>
            <person name="Koren S."/>
            <person name="Bechman K.B."/>
            <person name="Herman A."/>
            <person name="Abrahante J.E."/>
            <person name="Garbe J."/>
        </authorList>
    </citation>
    <scope>NUCLEOTIDE SEQUENCE</scope>
    <source>
        <strain evidence="1">Duluth1</strain>
        <tissue evidence="1">Whole animal</tissue>
    </source>
</reference>
<dbReference type="EMBL" id="JAIWYP010000006">
    <property type="protein sequence ID" value="KAH3808358.1"/>
    <property type="molecule type" value="Genomic_DNA"/>
</dbReference>
<dbReference type="Proteomes" id="UP000828390">
    <property type="component" value="Unassembled WGS sequence"/>
</dbReference>
<protein>
    <submittedName>
        <fullName evidence="1">Uncharacterized protein</fullName>
    </submittedName>
</protein>
<keyword evidence="2" id="KW-1185">Reference proteome</keyword>
<organism evidence="1 2">
    <name type="scientific">Dreissena polymorpha</name>
    <name type="common">Zebra mussel</name>
    <name type="synonym">Mytilus polymorpha</name>
    <dbReference type="NCBI Taxonomy" id="45954"/>
    <lineage>
        <taxon>Eukaryota</taxon>
        <taxon>Metazoa</taxon>
        <taxon>Spiralia</taxon>
        <taxon>Lophotrochozoa</taxon>
        <taxon>Mollusca</taxon>
        <taxon>Bivalvia</taxon>
        <taxon>Autobranchia</taxon>
        <taxon>Heteroconchia</taxon>
        <taxon>Euheterodonta</taxon>
        <taxon>Imparidentia</taxon>
        <taxon>Neoheterodontei</taxon>
        <taxon>Myida</taxon>
        <taxon>Dreissenoidea</taxon>
        <taxon>Dreissenidae</taxon>
        <taxon>Dreissena</taxon>
    </lineage>
</organism>